<proteinExistence type="predicted"/>
<dbReference type="EMBL" id="BAAFSG010000001">
    <property type="protein sequence ID" value="GAB1253350.1"/>
    <property type="molecule type" value="Genomic_DNA"/>
</dbReference>
<gene>
    <name evidence="1" type="ORF">Defa_08370</name>
</gene>
<accession>A0ABQ0E6L3</accession>
<organism evidence="1 2">
    <name type="scientific">Desulfovibrio falkowii</name>
    <dbReference type="NCBI Taxonomy" id="3136602"/>
    <lineage>
        <taxon>Bacteria</taxon>
        <taxon>Pseudomonadati</taxon>
        <taxon>Thermodesulfobacteriota</taxon>
        <taxon>Desulfovibrionia</taxon>
        <taxon>Desulfovibrionales</taxon>
        <taxon>Desulfovibrionaceae</taxon>
        <taxon>Desulfovibrio</taxon>
    </lineage>
</organism>
<sequence>MRRLSVQSVEKEYTPENFERRMPEMYIIYAEWQEWLTAFTWQGL</sequence>
<evidence type="ECO:0000313" key="2">
    <source>
        <dbReference type="Proteomes" id="UP001628192"/>
    </source>
</evidence>
<dbReference type="Proteomes" id="UP001628192">
    <property type="component" value="Unassembled WGS sequence"/>
</dbReference>
<keyword evidence="2" id="KW-1185">Reference proteome</keyword>
<evidence type="ECO:0000313" key="1">
    <source>
        <dbReference type="EMBL" id="GAB1253350.1"/>
    </source>
</evidence>
<reference evidence="1 2" key="1">
    <citation type="journal article" date="2025" name="Int. J. Syst. Evol. Microbiol.">
        <title>Desulfovibrio falkowii sp. nov., Porphyromonas miyakawae sp. nov., Mediterraneibacter flintii sp. nov. and Owariibacterium komagatae gen. nov., sp. nov., isolated from human faeces.</title>
        <authorList>
            <person name="Hamaguchi T."/>
            <person name="Ohara M."/>
            <person name="Hisatomi A."/>
            <person name="Sekiguchi K."/>
            <person name="Takeda J.I."/>
            <person name="Ueyama J."/>
            <person name="Ito M."/>
            <person name="Nishiwaki H."/>
            <person name="Ogi T."/>
            <person name="Hirayama M."/>
            <person name="Ohkuma M."/>
            <person name="Sakamoto M."/>
            <person name="Ohno K."/>
        </authorList>
    </citation>
    <scope>NUCLEOTIDE SEQUENCE [LARGE SCALE GENOMIC DNA]</scope>
    <source>
        <strain evidence="1 2">13CB8C</strain>
    </source>
</reference>
<comment type="caution">
    <text evidence="1">The sequence shown here is derived from an EMBL/GenBank/DDBJ whole genome shotgun (WGS) entry which is preliminary data.</text>
</comment>
<name>A0ABQ0E6L3_9BACT</name>
<protein>
    <submittedName>
        <fullName evidence="1">Uncharacterized protein</fullName>
    </submittedName>
</protein>